<evidence type="ECO:0000313" key="2">
    <source>
        <dbReference type="Proteomes" id="UP000472277"/>
    </source>
</evidence>
<dbReference type="InParanoid" id="A0A674EKL3"/>
<protein>
    <submittedName>
        <fullName evidence="1">Uncharacterized protein</fullName>
    </submittedName>
</protein>
<dbReference type="AlphaFoldDB" id="A0A674EKL3"/>
<keyword evidence="2" id="KW-1185">Reference proteome</keyword>
<evidence type="ECO:0000313" key="1">
    <source>
        <dbReference type="Ensembl" id="ENSSTUP00000108192.1"/>
    </source>
</evidence>
<accession>A0A674EKL3</accession>
<dbReference type="Proteomes" id="UP000472277">
    <property type="component" value="Chromosome 34"/>
</dbReference>
<name>A0A674EKL3_SALTR</name>
<sequence>LVSHLPYVCILIVFISYRCCIVEKEHPSKHFFGWCIPLFNIGNIMSIKHKGCLATHFCNTTSTSSILGVGYVVSQTCCSTNLCNGVGSVQLPLTVALGAALVAIWSTLA</sequence>
<proteinExistence type="predicted"/>
<dbReference type="GeneTree" id="ENSGT00940000177553"/>
<reference evidence="1" key="2">
    <citation type="submission" date="2025-09" db="UniProtKB">
        <authorList>
            <consortium name="Ensembl"/>
        </authorList>
    </citation>
    <scope>IDENTIFICATION</scope>
</reference>
<dbReference type="Ensembl" id="ENSSTUT00000115890.1">
    <property type="protein sequence ID" value="ENSSTUP00000108192.1"/>
    <property type="gene ID" value="ENSSTUG00000048109.1"/>
</dbReference>
<organism evidence="1 2">
    <name type="scientific">Salmo trutta</name>
    <name type="common">Brown trout</name>
    <dbReference type="NCBI Taxonomy" id="8032"/>
    <lineage>
        <taxon>Eukaryota</taxon>
        <taxon>Metazoa</taxon>
        <taxon>Chordata</taxon>
        <taxon>Craniata</taxon>
        <taxon>Vertebrata</taxon>
        <taxon>Euteleostomi</taxon>
        <taxon>Actinopterygii</taxon>
        <taxon>Neopterygii</taxon>
        <taxon>Teleostei</taxon>
        <taxon>Protacanthopterygii</taxon>
        <taxon>Salmoniformes</taxon>
        <taxon>Salmonidae</taxon>
        <taxon>Salmoninae</taxon>
        <taxon>Salmo</taxon>
    </lineage>
</organism>
<reference evidence="1" key="1">
    <citation type="submission" date="2025-08" db="UniProtKB">
        <authorList>
            <consortium name="Ensembl"/>
        </authorList>
    </citation>
    <scope>IDENTIFICATION</scope>
</reference>